<dbReference type="InterPro" id="IPR012341">
    <property type="entry name" value="6hp_glycosidase-like_sf"/>
</dbReference>
<organism evidence="8 9">
    <name type="scientific">Sphingobacterium puteale</name>
    <dbReference type="NCBI Taxonomy" id="2420510"/>
    <lineage>
        <taxon>Bacteria</taxon>
        <taxon>Pseudomonadati</taxon>
        <taxon>Bacteroidota</taxon>
        <taxon>Sphingobacteriia</taxon>
        <taxon>Sphingobacteriales</taxon>
        <taxon>Sphingobacteriaceae</taxon>
        <taxon>Sphingobacterium</taxon>
    </lineage>
</organism>
<dbReference type="InterPro" id="IPR013737">
    <property type="entry name" value="Bac_rhamnosid_N"/>
</dbReference>
<dbReference type="InterPro" id="IPR008902">
    <property type="entry name" value="Rhamnosid_concanavalin"/>
</dbReference>
<proteinExistence type="predicted"/>
<evidence type="ECO:0000313" key="9">
    <source>
        <dbReference type="Proteomes" id="UP000282423"/>
    </source>
</evidence>
<sequence>MAPFINTLLQKVMISGFICILSISTFAQKLSVTDLKVEHLKNPMAIETDSPRFSWKIRSSVKNTIQSAYEIRVGRDKAAMNAGKDLVWKAAVSGDQSVLIKYEGAALQSKKRYFWQIRVKDNHGNTSAWSEPAFFQMGISPMDWTATWIKVAGKDTAARSPLFRKEFVVNKKLKSAIAYVTAKGLYEARINGQRVSDTYFAPGWTSYRDHLQYQVYDVTTILKSGSNVFGVSLGNGWYKGRIGFGNQHNFYGDTRGLLLQLVMEYTDGTTETVQTDESWKYAYGPIMASDIYDGEIYDARLEISGWDNIGYREDNKWNAVGTMEKGSEKLVAMSGPPVKKHEKFKALKVFKTPAGETVVDFGQNLVGWVMLKAKGAAGTKITLSHAEVLTKEGNFYTTNLRSAKAQDIYILKENTEQVFEPHFTFQGFRYVKVEGYPGELTTEDLTAVALYSAMETTGKFATSNSLLNQLQHNIQWGQKGNFLDVPTDCPQRDERLGWTGDAQAFANTAAYNMDVAGFFTKWLKDVKADQQPNGSIPHVIPNVLGANDGASAGWADVATIIPWDMYVAYGDRQMLETQFESMRKWVDYISSVAKNNLWNSGFHFGDWLFYRPHDDNDGRAAVTDKYLIAQTFYAHSTQLLINAAKVLGKQEDVAKYSALLANIKSAFVKEYMTTTGRLVSGTQTAYVLALQFDMLPEELRAASANRLVANIRDYGNHLTTGFLGTPYLCHVLTRFGHNDVAYDLLMQESYPSWLYPVKMGATTIWERWDGIKPDGSFQTPDMNSYNHYAYGAIGDWMYRTIAGINSVAEEPGYKSIIIAPKPGGKITNAAAELETPYGPVKSAWTLENGVLKLEVTIPANTKAKVILPETTREIGSGTYYFESKL</sequence>
<dbReference type="SUPFAM" id="SSF48208">
    <property type="entry name" value="Six-hairpin glycosidases"/>
    <property type="match status" value="1"/>
</dbReference>
<dbReference type="PANTHER" id="PTHR33307:SF6">
    <property type="entry name" value="ALPHA-RHAMNOSIDASE (EUROFUNG)-RELATED"/>
    <property type="match status" value="1"/>
</dbReference>
<dbReference type="InterPro" id="IPR016007">
    <property type="entry name" value="Alpha_rhamnosid"/>
</dbReference>
<feature type="domain" description="Bacterial alpha-L-rhamnosidase N-terminal" evidence="5">
    <location>
        <begin position="171"/>
        <end position="342"/>
    </location>
</feature>
<dbReference type="EMBL" id="RBWS01000019">
    <property type="protein sequence ID" value="RKO69455.1"/>
    <property type="molecule type" value="Genomic_DNA"/>
</dbReference>
<dbReference type="Gene3D" id="2.60.40.10">
    <property type="entry name" value="Immunoglobulins"/>
    <property type="match status" value="1"/>
</dbReference>
<evidence type="ECO:0000313" key="8">
    <source>
        <dbReference type="EMBL" id="RKO69455.1"/>
    </source>
</evidence>
<dbReference type="InterPro" id="IPR035396">
    <property type="entry name" value="Bac_rhamnosid6H"/>
</dbReference>
<dbReference type="OrthoDB" id="9766741at2"/>
<feature type="domain" description="Alpha-L-rhamnosidase C-terminal" evidence="7">
    <location>
        <begin position="803"/>
        <end position="877"/>
    </location>
</feature>
<dbReference type="Gene3D" id="2.60.120.260">
    <property type="entry name" value="Galactose-binding domain-like"/>
    <property type="match status" value="2"/>
</dbReference>
<dbReference type="InterPro" id="IPR013783">
    <property type="entry name" value="Ig-like_fold"/>
</dbReference>
<dbReference type="Pfam" id="PF05592">
    <property type="entry name" value="Bac_rhamnosid"/>
    <property type="match status" value="1"/>
</dbReference>
<accession>A0A420VT50</accession>
<protein>
    <recommendedName>
        <fullName evidence="2">alpha-L-rhamnosidase</fullName>
        <ecNumber evidence="2">3.2.1.40</ecNumber>
    </recommendedName>
</protein>
<dbReference type="AlphaFoldDB" id="A0A420VT50"/>
<dbReference type="Pfam" id="PF17390">
    <property type="entry name" value="Bac_rhamnosid_C"/>
    <property type="match status" value="1"/>
</dbReference>
<dbReference type="PIRSF" id="PIRSF010631">
    <property type="entry name" value="A-rhamnsds"/>
    <property type="match status" value="1"/>
</dbReference>
<dbReference type="Gene3D" id="2.60.420.10">
    <property type="entry name" value="Maltose phosphorylase, domain 3"/>
    <property type="match status" value="1"/>
</dbReference>
<reference evidence="8 9" key="1">
    <citation type="submission" date="2018-10" db="EMBL/GenBank/DDBJ databases">
        <title>Sphingobacterium sp. M05W1-28.</title>
        <authorList>
            <person name="Cai H."/>
        </authorList>
    </citation>
    <scope>NUCLEOTIDE SEQUENCE [LARGE SCALE GENOMIC DNA]</scope>
    <source>
        <strain evidence="8 9">M05W1-28</strain>
    </source>
</reference>
<evidence type="ECO:0000256" key="1">
    <source>
        <dbReference type="ARBA" id="ARBA00001445"/>
    </source>
</evidence>
<dbReference type="InterPro" id="IPR035398">
    <property type="entry name" value="Bac_rhamnosid_C"/>
</dbReference>
<evidence type="ECO:0000259" key="7">
    <source>
        <dbReference type="Pfam" id="PF17390"/>
    </source>
</evidence>
<comment type="catalytic activity">
    <reaction evidence="1">
        <text>Hydrolysis of terminal non-reducing alpha-L-rhamnose residues in alpha-L-rhamnosides.</text>
        <dbReference type="EC" id="3.2.1.40"/>
    </reaction>
</comment>
<dbReference type="PANTHER" id="PTHR33307">
    <property type="entry name" value="ALPHA-RHAMNOSIDASE (EUROFUNG)"/>
    <property type="match status" value="1"/>
</dbReference>
<keyword evidence="9" id="KW-1185">Reference proteome</keyword>
<evidence type="ECO:0000259" key="6">
    <source>
        <dbReference type="Pfam" id="PF17389"/>
    </source>
</evidence>
<evidence type="ECO:0000256" key="3">
    <source>
        <dbReference type="ARBA" id="ARBA00022801"/>
    </source>
</evidence>
<feature type="domain" description="Alpha-L-rhamnosidase concanavalin-like" evidence="4">
    <location>
        <begin position="351"/>
        <end position="451"/>
    </location>
</feature>
<dbReference type="Pfam" id="PF17389">
    <property type="entry name" value="Bac_rhamnosid6H"/>
    <property type="match status" value="1"/>
</dbReference>
<dbReference type="Proteomes" id="UP000282423">
    <property type="component" value="Unassembled WGS sequence"/>
</dbReference>
<comment type="caution">
    <text evidence="8">The sequence shown here is derived from an EMBL/GenBank/DDBJ whole genome shotgun (WGS) entry which is preliminary data.</text>
</comment>
<dbReference type="Pfam" id="PF08531">
    <property type="entry name" value="Bac_rhamnosid_N"/>
    <property type="match status" value="1"/>
</dbReference>
<dbReference type="InterPro" id="IPR008928">
    <property type="entry name" value="6-hairpin_glycosidase_sf"/>
</dbReference>
<evidence type="ECO:0000256" key="2">
    <source>
        <dbReference type="ARBA" id="ARBA00012652"/>
    </source>
</evidence>
<dbReference type="EC" id="3.2.1.40" evidence="2"/>
<evidence type="ECO:0000259" key="4">
    <source>
        <dbReference type="Pfam" id="PF05592"/>
    </source>
</evidence>
<dbReference type="Pfam" id="PF25788">
    <property type="entry name" value="Ig_Rha78A_N"/>
    <property type="match status" value="1"/>
</dbReference>
<feature type="domain" description="Alpha-L-rhamnosidase six-hairpin glycosidase" evidence="6">
    <location>
        <begin position="456"/>
        <end position="801"/>
    </location>
</feature>
<keyword evidence="3" id="KW-0378">Hydrolase</keyword>
<dbReference type="Gene3D" id="1.50.10.10">
    <property type="match status" value="1"/>
</dbReference>
<gene>
    <name evidence="8" type="ORF">D7322_22095</name>
</gene>
<dbReference type="GO" id="GO:0005975">
    <property type="term" value="P:carbohydrate metabolic process"/>
    <property type="evidence" value="ECO:0007669"/>
    <property type="project" value="InterPro"/>
</dbReference>
<evidence type="ECO:0000259" key="5">
    <source>
        <dbReference type="Pfam" id="PF08531"/>
    </source>
</evidence>
<dbReference type="GO" id="GO:0030596">
    <property type="term" value="F:alpha-L-rhamnosidase activity"/>
    <property type="evidence" value="ECO:0007669"/>
    <property type="project" value="UniProtKB-EC"/>
</dbReference>
<name>A0A420VT50_9SPHI</name>